<accession>A0A0E9SPY5</accession>
<evidence type="ECO:0000256" key="1">
    <source>
        <dbReference type="SAM" id="Phobius"/>
    </source>
</evidence>
<protein>
    <submittedName>
        <fullName evidence="2">Uncharacterized protein</fullName>
    </submittedName>
</protein>
<dbReference type="EMBL" id="GBXM01065158">
    <property type="protein sequence ID" value="JAH43419.1"/>
    <property type="molecule type" value="Transcribed_RNA"/>
</dbReference>
<keyword evidence="1" id="KW-0472">Membrane</keyword>
<feature type="transmembrane region" description="Helical" evidence="1">
    <location>
        <begin position="21"/>
        <end position="39"/>
    </location>
</feature>
<keyword evidence="1" id="KW-0812">Transmembrane</keyword>
<name>A0A0E9SPY5_ANGAN</name>
<proteinExistence type="predicted"/>
<organism evidence="2">
    <name type="scientific">Anguilla anguilla</name>
    <name type="common">European freshwater eel</name>
    <name type="synonym">Muraena anguilla</name>
    <dbReference type="NCBI Taxonomy" id="7936"/>
    <lineage>
        <taxon>Eukaryota</taxon>
        <taxon>Metazoa</taxon>
        <taxon>Chordata</taxon>
        <taxon>Craniata</taxon>
        <taxon>Vertebrata</taxon>
        <taxon>Euteleostomi</taxon>
        <taxon>Actinopterygii</taxon>
        <taxon>Neopterygii</taxon>
        <taxon>Teleostei</taxon>
        <taxon>Anguilliformes</taxon>
        <taxon>Anguillidae</taxon>
        <taxon>Anguilla</taxon>
    </lineage>
</organism>
<reference evidence="2" key="1">
    <citation type="submission" date="2014-11" db="EMBL/GenBank/DDBJ databases">
        <authorList>
            <person name="Amaro Gonzalez C."/>
        </authorList>
    </citation>
    <scope>NUCLEOTIDE SEQUENCE</scope>
</reference>
<dbReference type="AlphaFoldDB" id="A0A0E9SPY5"/>
<reference evidence="2" key="2">
    <citation type="journal article" date="2015" name="Fish Shellfish Immunol.">
        <title>Early steps in the European eel (Anguilla anguilla)-Vibrio vulnificus interaction in the gills: Role of the RtxA13 toxin.</title>
        <authorList>
            <person name="Callol A."/>
            <person name="Pajuelo D."/>
            <person name="Ebbesson L."/>
            <person name="Teles M."/>
            <person name="MacKenzie S."/>
            <person name="Amaro C."/>
        </authorList>
    </citation>
    <scope>NUCLEOTIDE SEQUENCE</scope>
</reference>
<keyword evidence="1" id="KW-1133">Transmembrane helix</keyword>
<evidence type="ECO:0000313" key="2">
    <source>
        <dbReference type="EMBL" id="JAH43419.1"/>
    </source>
</evidence>
<sequence length="66" mass="7581">MKSSPQSYIFTMYRAKYYIHYCKYLLTLSLVITQKYIYLQTIAHLGPGSVDEGAVPWAEVRGGVFL</sequence>